<sequence length="98" mass="10657">NLELTFPLQLLTPIKDFTAHEQVDRVRFLSALHIFSIRKCQYTRVVLEPPGVGSGACKPGAVNSRLLTSAEANDRAVFGIPNTVGLGVFEGKGSNKYI</sequence>
<evidence type="ECO:0000313" key="2">
    <source>
        <dbReference type="Proteomes" id="UP000054217"/>
    </source>
</evidence>
<evidence type="ECO:0000313" key="1">
    <source>
        <dbReference type="EMBL" id="KIO08645.1"/>
    </source>
</evidence>
<gene>
    <name evidence="1" type="ORF">M404DRAFT_37569</name>
</gene>
<feature type="non-terminal residue" evidence="1">
    <location>
        <position position="98"/>
    </location>
</feature>
<organism evidence="1 2">
    <name type="scientific">Pisolithus tinctorius Marx 270</name>
    <dbReference type="NCBI Taxonomy" id="870435"/>
    <lineage>
        <taxon>Eukaryota</taxon>
        <taxon>Fungi</taxon>
        <taxon>Dikarya</taxon>
        <taxon>Basidiomycota</taxon>
        <taxon>Agaricomycotina</taxon>
        <taxon>Agaricomycetes</taxon>
        <taxon>Agaricomycetidae</taxon>
        <taxon>Boletales</taxon>
        <taxon>Sclerodermatineae</taxon>
        <taxon>Pisolithaceae</taxon>
        <taxon>Pisolithus</taxon>
    </lineage>
</organism>
<dbReference type="Proteomes" id="UP000054217">
    <property type="component" value="Unassembled WGS sequence"/>
</dbReference>
<feature type="non-terminal residue" evidence="1">
    <location>
        <position position="1"/>
    </location>
</feature>
<keyword evidence="2" id="KW-1185">Reference proteome</keyword>
<accession>A0A0C3P5X6</accession>
<dbReference type="HOGENOM" id="CLU_2339252_0_0_1"/>
<reference evidence="1 2" key="1">
    <citation type="submission" date="2014-04" db="EMBL/GenBank/DDBJ databases">
        <authorList>
            <consortium name="DOE Joint Genome Institute"/>
            <person name="Kuo A."/>
            <person name="Kohler A."/>
            <person name="Costa M.D."/>
            <person name="Nagy L.G."/>
            <person name="Floudas D."/>
            <person name="Copeland A."/>
            <person name="Barry K.W."/>
            <person name="Cichocki N."/>
            <person name="Veneault-Fourrey C."/>
            <person name="LaButti K."/>
            <person name="Lindquist E.A."/>
            <person name="Lipzen A."/>
            <person name="Lundell T."/>
            <person name="Morin E."/>
            <person name="Murat C."/>
            <person name="Sun H."/>
            <person name="Tunlid A."/>
            <person name="Henrissat B."/>
            <person name="Grigoriev I.V."/>
            <person name="Hibbett D.S."/>
            <person name="Martin F."/>
            <person name="Nordberg H.P."/>
            <person name="Cantor M.N."/>
            <person name="Hua S.X."/>
        </authorList>
    </citation>
    <scope>NUCLEOTIDE SEQUENCE [LARGE SCALE GENOMIC DNA]</scope>
    <source>
        <strain evidence="1 2">Marx 270</strain>
    </source>
</reference>
<dbReference type="EMBL" id="KN831957">
    <property type="protein sequence ID" value="KIO08645.1"/>
    <property type="molecule type" value="Genomic_DNA"/>
</dbReference>
<proteinExistence type="predicted"/>
<dbReference type="InParanoid" id="A0A0C3P5X6"/>
<name>A0A0C3P5X6_PISTI</name>
<reference evidence="2" key="2">
    <citation type="submission" date="2015-01" db="EMBL/GenBank/DDBJ databases">
        <title>Evolutionary Origins and Diversification of the Mycorrhizal Mutualists.</title>
        <authorList>
            <consortium name="DOE Joint Genome Institute"/>
            <consortium name="Mycorrhizal Genomics Consortium"/>
            <person name="Kohler A."/>
            <person name="Kuo A."/>
            <person name="Nagy L.G."/>
            <person name="Floudas D."/>
            <person name="Copeland A."/>
            <person name="Barry K.W."/>
            <person name="Cichocki N."/>
            <person name="Veneault-Fourrey C."/>
            <person name="LaButti K."/>
            <person name="Lindquist E.A."/>
            <person name="Lipzen A."/>
            <person name="Lundell T."/>
            <person name="Morin E."/>
            <person name="Murat C."/>
            <person name="Riley R."/>
            <person name="Ohm R."/>
            <person name="Sun H."/>
            <person name="Tunlid A."/>
            <person name="Henrissat B."/>
            <person name="Grigoriev I.V."/>
            <person name="Hibbett D.S."/>
            <person name="Martin F."/>
        </authorList>
    </citation>
    <scope>NUCLEOTIDE SEQUENCE [LARGE SCALE GENOMIC DNA]</scope>
    <source>
        <strain evidence="2">Marx 270</strain>
    </source>
</reference>
<protein>
    <submittedName>
        <fullName evidence="1">Uncharacterized protein</fullName>
    </submittedName>
</protein>
<dbReference type="AlphaFoldDB" id="A0A0C3P5X6"/>